<dbReference type="SUPFAM" id="SSF54913">
    <property type="entry name" value="GlnB-like"/>
    <property type="match status" value="1"/>
</dbReference>
<dbReference type="EMBL" id="PEZZ01000006">
    <property type="protein sequence ID" value="PIS05467.1"/>
    <property type="molecule type" value="Genomic_DNA"/>
</dbReference>
<reference evidence="3" key="1">
    <citation type="submission" date="2017-09" db="EMBL/GenBank/DDBJ databases">
        <title>Depth-based differentiation of microbial function through sediment-hosted aquifers and enrichment of novel symbionts in the deep terrestrial subsurface.</title>
        <authorList>
            <person name="Probst A.J."/>
            <person name="Ladd B."/>
            <person name="Jarett J.K."/>
            <person name="Geller-Mcgrath D.E."/>
            <person name="Sieber C.M.K."/>
            <person name="Emerson J.B."/>
            <person name="Anantharaman K."/>
            <person name="Thomas B.C."/>
            <person name="Malmstrom R."/>
            <person name="Stieglmeier M."/>
            <person name="Klingl A."/>
            <person name="Woyke T."/>
            <person name="Ryan C.M."/>
            <person name="Banfield J.F."/>
        </authorList>
    </citation>
    <scope>NUCLEOTIDE SEQUENCE [LARGE SCALE GENOMIC DNA]</scope>
</reference>
<gene>
    <name evidence="2" type="ORF">COT81_01045</name>
</gene>
<evidence type="ECO:0000256" key="1">
    <source>
        <dbReference type="ARBA" id="ARBA00010169"/>
    </source>
</evidence>
<protein>
    <submittedName>
        <fullName evidence="2">Divalent-cation tolerance protein CutA</fullName>
    </submittedName>
</protein>
<proteinExistence type="inferred from homology"/>
<dbReference type="Proteomes" id="UP000230935">
    <property type="component" value="Unassembled WGS sequence"/>
</dbReference>
<accession>A0A2H0W2D8</accession>
<dbReference type="PANTHER" id="PTHR23419">
    <property type="entry name" value="DIVALENT CATION TOLERANCE CUTA-RELATED"/>
    <property type="match status" value="1"/>
</dbReference>
<dbReference type="InterPro" id="IPR004323">
    <property type="entry name" value="Ion_tolerance_CutA"/>
</dbReference>
<comment type="similarity">
    <text evidence="1">Belongs to the CutA family.</text>
</comment>
<dbReference type="GO" id="GO:0010038">
    <property type="term" value="P:response to metal ion"/>
    <property type="evidence" value="ECO:0007669"/>
    <property type="project" value="InterPro"/>
</dbReference>
<comment type="caution">
    <text evidence="2">The sequence shown here is derived from an EMBL/GenBank/DDBJ whole genome shotgun (WGS) entry which is preliminary data.</text>
</comment>
<dbReference type="Gene3D" id="3.30.70.120">
    <property type="match status" value="1"/>
</dbReference>
<name>A0A2H0W2D8_9BACT</name>
<dbReference type="InterPro" id="IPR015867">
    <property type="entry name" value="N-reg_PII/ATP_PRibTrfase_C"/>
</dbReference>
<sequence length="103" mass="11951">MILIYTTHKNLVQARKIGKILLTKKLVACANYFPISSSYRWKDKIINEREVVGLFKTANENWGRVKLIIEKLHPDEVPCIERLAADANPKFLQWINNVTKITD</sequence>
<dbReference type="GO" id="GO:0005507">
    <property type="term" value="F:copper ion binding"/>
    <property type="evidence" value="ECO:0007669"/>
    <property type="project" value="TreeGrafter"/>
</dbReference>
<dbReference type="AlphaFoldDB" id="A0A2H0W2D8"/>
<evidence type="ECO:0000313" key="2">
    <source>
        <dbReference type="EMBL" id="PIS05467.1"/>
    </source>
</evidence>
<dbReference type="Pfam" id="PF03091">
    <property type="entry name" value="CutA1"/>
    <property type="match status" value="1"/>
</dbReference>
<dbReference type="InterPro" id="IPR011322">
    <property type="entry name" value="N-reg_PII-like_a/b"/>
</dbReference>
<organism evidence="2 3">
    <name type="scientific">Candidatus Buchananbacteria bacterium CG10_big_fil_rev_8_21_14_0_10_42_9</name>
    <dbReference type="NCBI Taxonomy" id="1974526"/>
    <lineage>
        <taxon>Bacteria</taxon>
        <taxon>Candidatus Buchananiibacteriota</taxon>
    </lineage>
</organism>
<dbReference type="PANTHER" id="PTHR23419:SF8">
    <property type="entry name" value="FI09726P"/>
    <property type="match status" value="1"/>
</dbReference>
<evidence type="ECO:0000313" key="3">
    <source>
        <dbReference type="Proteomes" id="UP000230935"/>
    </source>
</evidence>